<keyword evidence="2 13" id="KW-0820">tRNA-binding</keyword>
<dbReference type="InterPro" id="IPR023033">
    <property type="entry name" value="Ala_tRNA_ligase_euk/bac"/>
</dbReference>
<reference evidence="15 16" key="1">
    <citation type="submission" date="2018-02" db="EMBL/GenBank/DDBJ databases">
        <title>Genomic Encyclopedia of Archaeal and Bacterial Type Strains, Phase II (KMG-II): from individual species to whole genera.</title>
        <authorList>
            <person name="Goeker M."/>
        </authorList>
    </citation>
    <scope>NUCLEOTIDE SEQUENCE [LARGE SCALE GENOMIC DNA]</scope>
    <source>
        <strain evidence="15 16">YU 961-1</strain>
    </source>
</reference>
<dbReference type="Pfam" id="PF02272">
    <property type="entry name" value="DHHA1"/>
    <property type="match status" value="1"/>
</dbReference>
<evidence type="ECO:0000256" key="6">
    <source>
        <dbReference type="ARBA" id="ARBA00022833"/>
    </source>
</evidence>
<dbReference type="GO" id="GO:0005829">
    <property type="term" value="C:cytosol"/>
    <property type="evidence" value="ECO:0007669"/>
    <property type="project" value="TreeGrafter"/>
</dbReference>
<dbReference type="InterPro" id="IPR018164">
    <property type="entry name" value="Ala-tRNA-synth_IIc_N"/>
</dbReference>
<dbReference type="PANTHER" id="PTHR11777">
    <property type="entry name" value="ALANYL-TRNA SYNTHETASE"/>
    <property type="match status" value="1"/>
</dbReference>
<dbReference type="FunFam" id="3.30.930.10:FF:000004">
    <property type="entry name" value="Alanine--tRNA ligase"/>
    <property type="match status" value="1"/>
</dbReference>
<dbReference type="AlphaFoldDB" id="A0A2S6GFD5"/>
<evidence type="ECO:0000259" key="14">
    <source>
        <dbReference type="PROSITE" id="PS50860"/>
    </source>
</evidence>
<dbReference type="InterPro" id="IPR018165">
    <property type="entry name" value="Ala-tRNA-synth_IIc_core"/>
</dbReference>
<evidence type="ECO:0000256" key="3">
    <source>
        <dbReference type="ARBA" id="ARBA00022598"/>
    </source>
</evidence>
<evidence type="ECO:0000256" key="13">
    <source>
        <dbReference type="HAMAP-Rule" id="MF_00036"/>
    </source>
</evidence>
<evidence type="ECO:0000313" key="15">
    <source>
        <dbReference type="EMBL" id="PPK63922.1"/>
    </source>
</evidence>
<dbReference type="SUPFAM" id="SSF55186">
    <property type="entry name" value="ThrRS/AlaRS common domain"/>
    <property type="match status" value="1"/>
</dbReference>
<dbReference type="InterPro" id="IPR002318">
    <property type="entry name" value="Ala-tRNA-lgiase_IIc"/>
</dbReference>
<feature type="binding site" evidence="13">
    <location>
        <position position="675"/>
    </location>
    <ligand>
        <name>Zn(2+)</name>
        <dbReference type="ChEBI" id="CHEBI:29105"/>
    </ligand>
</feature>
<proteinExistence type="inferred from homology"/>
<dbReference type="InterPro" id="IPR050058">
    <property type="entry name" value="Ala-tRNA_ligase"/>
</dbReference>
<dbReference type="SMART" id="SM00863">
    <property type="entry name" value="tRNA_SAD"/>
    <property type="match status" value="1"/>
</dbReference>
<dbReference type="PRINTS" id="PR00980">
    <property type="entry name" value="TRNASYNTHALA"/>
</dbReference>
<evidence type="ECO:0000256" key="4">
    <source>
        <dbReference type="ARBA" id="ARBA00022723"/>
    </source>
</evidence>
<evidence type="ECO:0000256" key="11">
    <source>
        <dbReference type="ARBA" id="ARBA00024779"/>
    </source>
</evidence>
<dbReference type="GO" id="GO:0000049">
    <property type="term" value="F:tRNA binding"/>
    <property type="evidence" value="ECO:0007669"/>
    <property type="project" value="UniProtKB-KW"/>
</dbReference>
<dbReference type="Pfam" id="PF07973">
    <property type="entry name" value="tRNA_SAD"/>
    <property type="match status" value="1"/>
</dbReference>
<keyword evidence="7 13" id="KW-0067">ATP-binding</keyword>
<keyword evidence="10 13" id="KW-0030">Aminoacyl-tRNA synthetase</keyword>
<dbReference type="CDD" id="cd00673">
    <property type="entry name" value="AlaRS_core"/>
    <property type="match status" value="1"/>
</dbReference>
<dbReference type="Gene3D" id="6.10.250.550">
    <property type="match status" value="1"/>
</dbReference>
<dbReference type="FunFam" id="3.30.980.10:FF:000004">
    <property type="entry name" value="Alanine--tRNA ligase, cytoplasmic"/>
    <property type="match status" value="1"/>
</dbReference>
<dbReference type="Gene3D" id="2.40.30.130">
    <property type="match status" value="1"/>
</dbReference>
<dbReference type="Gene3D" id="3.30.980.10">
    <property type="entry name" value="Threonyl-trna Synthetase, Chain A, domain 2"/>
    <property type="match status" value="1"/>
</dbReference>
<keyword evidence="9 13" id="KW-0648">Protein biosynthesis</keyword>
<evidence type="ECO:0000256" key="8">
    <source>
        <dbReference type="ARBA" id="ARBA00022884"/>
    </source>
</evidence>
<evidence type="ECO:0000256" key="2">
    <source>
        <dbReference type="ARBA" id="ARBA00022555"/>
    </source>
</evidence>
<dbReference type="OrthoDB" id="9803884at2"/>
<dbReference type="GO" id="GO:0006419">
    <property type="term" value="P:alanyl-tRNA aminoacylation"/>
    <property type="evidence" value="ECO:0007669"/>
    <property type="project" value="UniProtKB-UniRule"/>
</dbReference>
<dbReference type="InterPro" id="IPR045864">
    <property type="entry name" value="aa-tRNA-synth_II/BPL/LPL"/>
</dbReference>
<dbReference type="FunFam" id="3.10.310.40:FF:000001">
    <property type="entry name" value="Alanine--tRNA ligase"/>
    <property type="match status" value="1"/>
</dbReference>
<dbReference type="PROSITE" id="PS50860">
    <property type="entry name" value="AA_TRNA_LIGASE_II_ALA"/>
    <property type="match status" value="1"/>
</dbReference>
<dbReference type="PANTHER" id="PTHR11777:SF9">
    <property type="entry name" value="ALANINE--TRNA LIGASE, CYTOPLASMIC"/>
    <property type="match status" value="1"/>
</dbReference>
<keyword evidence="16" id="KW-1185">Reference proteome</keyword>
<evidence type="ECO:0000256" key="12">
    <source>
        <dbReference type="ARBA" id="ARBA00048300"/>
    </source>
</evidence>
<feature type="binding site" evidence="13">
    <location>
        <position position="679"/>
    </location>
    <ligand>
        <name>Zn(2+)</name>
        <dbReference type="ChEBI" id="CHEBI:29105"/>
    </ligand>
</feature>
<comment type="domain">
    <text evidence="13">Consists of three domains; the N-terminal catalytic domain, the editing domain and the C-terminal C-Ala domain. The editing domain removes incorrectly charged amino acids, while the C-Ala domain, along with tRNA(Ala), serves as a bridge to cooperatively bring together the editing and aminoacylation centers thus stimulating deacylation of misacylated tRNAs.</text>
</comment>
<comment type="catalytic activity">
    <reaction evidence="12 13">
        <text>tRNA(Ala) + L-alanine + ATP = L-alanyl-tRNA(Ala) + AMP + diphosphate</text>
        <dbReference type="Rhea" id="RHEA:12540"/>
        <dbReference type="Rhea" id="RHEA-COMP:9657"/>
        <dbReference type="Rhea" id="RHEA-COMP:9923"/>
        <dbReference type="ChEBI" id="CHEBI:30616"/>
        <dbReference type="ChEBI" id="CHEBI:33019"/>
        <dbReference type="ChEBI" id="CHEBI:57972"/>
        <dbReference type="ChEBI" id="CHEBI:78442"/>
        <dbReference type="ChEBI" id="CHEBI:78497"/>
        <dbReference type="ChEBI" id="CHEBI:456215"/>
        <dbReference type="EC" id="6.1.1.7"/>
    </reaction>
</comment>
<accession>A0A2S6GFD5</accession>
<dbReference type="InterPro" id="IPR018163">
    <property type="entry name" value="Thr/Ala-tRNA-synth_IIc_edit"/>
</dbReference>
<keyword evidence="6 13" id="KW-0862">Zinc</keyword>
<evidence type="ECO:0000256" key="1">
    <source>
        <dbReference type="ARBA" id="ARBA00008226"/>
    </source>
</evidence>
<dbReference type="NCBIfam" id="TIGR00344">
    <property type="entry name" value="alaS"/>
    <property type="match status" value="1"/>
</dbReference>
<comment type="function">
    <text evidence="11 13">Catalyzes the attachment of alanine to tRNA(Ala) in a two-step reaction: alanine is first activated by ATP to form Ala-AMP and then transferred to the acceptor end of tRNA(Ala). Also edits incorrectly charged Ser-tRNA(Ala) and Gly-tRNA(Ala) via its editing domain.</text>
</comment>
<dbReference type="SUPFAM" id="SSF50447">
    <property type="entry name" value="Translation proteins"/>
    <property type="match status" value="1"/>
</dbReference>
<dbReference type="Pfam" id="PF01411">
    <property type="entry name" value="tRNA-synt_2c"/>
    <property type="match status" value="1"/>
</dbReference>
<comment type="subcellular location">
    <subcellularLocation>
        <location evidence="13">Cytoplasm</location>
    </subcellularLocation>
</comment>
<keyword evidence="5 13" id="KW-0547">Nucleotide-binding</keyword>
<evidence type="ECO:0000256" key="5">
    <source>
        <dbReference type="ARBA" id="ARBA00022741"/>
    </source>
</evidence>
<dbReference type="RefSeq" id="WP_104482317.1">
    <property type="nucleotide sequence ID" value="NZ_CP154825.1"/>
</dbReference>
<keyword evidence="3 13" id="KW-0436">Ligase</keyword>
<dbReference type="SUPFAM" id="SSF55681">
    <property type="entry name" value="Class II aaRS and biotin synthetases"/>
    <property type="match status" value="1"/>
</dbReference>
<gene>
    <name evidence="13" type="primary">alaS</name>
    <name evidence="15" type="ORF">CLV40_12342</name>
</gene>
<dbReference type="Gene3D" id="3.30.54.20">
    <property type="match status" value="1"/>
</dbReference>
<feature type="domain" description="Alanyl-transfer RNA synthetases family profile" evidence="14">
    <location>
        <begin position="1"/>
        <end position="718"/>
    </location>
</feature>
<dbReference type="InterPro" id="IPR012947">
    <property type="entry name" value="tRNA_SAD"/>
</dbReference>
<evidence type="ECO:0000313" key="16">
    <source>
        <dbReference type="Proteomes" id="UP000239203"/>
    </source>
</evidence>
<keyword evidence="13" id="KW-0963">Cytoplasm</keyword>
<keyword evidence="4 13" id="KW-0479">Metal-binding</keyword>
<comment type="caution">
    <text evidence="15">The sequence shown here is derived from an EMBL/GenBank/DDBJ whole genome shotgun (WGS) entry which is preliminary data.</text>
</comment>
<dbReference type="EMBL" id="PTIX01000023">
    <property type="protein sequence ID" value="PPK63922.1"/>
    <property type="molecule type" value="Genomic_DNA"/>
</dbReference>
<feature type="binding site" evidence="13">
    <location>
        <position position="572"/>
    </location>
    <ligand>
        <name>Zn(2+)</name>
        <dbReference type="ChEBI" id="CHEBI:29105"/>
    </ligand>
</feature>
<dbReference type="Gene3D" id="3.10.310.40">
    <property type="match status" value="1"/>
</dbReference>
<sequence>MQTHEISSRFLNHFTRNGHTLVPSASLIFEDPNLLFVNAGMVQFKPYFLGQAPPPYDRATSVQKCVRTGDIDEVGKTTRHNTFFQMAGNFSFGDYFKAGAIEFAWSLITNGVTDGGYGFDPDRLWATVYDDDDEAFELWRKIAGLPEERIQRRDGKDNYWDMGVPGPGGPCSEIYYDRGPEHGRDGGPVADEDRYLEIWNLVFMQDERGELSPKAGHKPIGSLPTKNIDTGMGIERVATLLQGVDNVYETDLVRPVIGKAEEMSGRRYGSGSHVDDVRFRVIADHARSGMMLIADGVTPGNEARGYVLRRLLRRIVRSVRLLGVTEPVLGEFAAVVRDTMSPSYPELASDFPRIESIMRKEEETFLSTLASGSRIFDLAADQLKSEGHAQLPGDKAFQLHDTYGFPIDLTLEMAAEKGLTVDETGFRELMAEQRARAKADAAARKTGHGDQTVYRDLLAQGATEFLGYETLSAEATVRGLVREGARVRRAAEGEIVEVILDRTPLYAESGGQESDAGTITGPGVELEVLDVQKVARKLWVHRVRVRSGEIVEGLNVEALVDPEWRIGARQGHSGTHVVHAALREVLGPTALQSGSYNKPGYLRLDFAWSGALSSDTRSEIEEVSNLAVRKDLPVKVVYTDMGGAQELGAVALFGETYDETVRVVEIGGPWSRELCGGTHVEHSSQIGPITLIGESSVGSGSRRLEAYVGMDAMRYLAKERALVQNLATLLKVPGDEVPARVEALVDRLRGAEKELEKLRAGQLLSSAGTLADKAEDVDGTALVALQVPDGVGGNDLRSLAVEVRNRLGSRSGVVALFSTDGDKVAFVVATTATARDNGIAAGKLVPSFVSAIEGRGGGKPDMAQGGGANPGGVAEAVTALRKALTSA</sequence>
<keyword evidence="8 13" id="KW-0694">RNA-binding</keyword>
<evidence type="ECO:0000256" key="7">
    <source>
        <dbReference type="ARBA" id="ARBA00022840"/>
    </source>
</evidence>
<name>A0A2S6GFD5_9PSEU</name>
<dbReference type="InterPro" id="IPR009000">
    <property type="entry name" value="Transl_B-barrel_sf"/>
</dbReference>
<dbReference type="HAMAP" id="MF_00036_B">
    <property type="entry name" value="Ala_tRNA_synth_B"/>
    <property type="match status" value="1"/>
</dbReference>
<evidence type="ECO:0000256" key="10">
    <source>
        <dbReference type="ARBA" id="ARBA00023146"/>
    </source>
</evidence>
<protein>
    <recommendedName>
        <fullName evidence="13">Alanine--tRNA ligase</fullName>
        <ecNumber evidence="13">6.1.1.7</ecNumber>
    </recommendedName>
    <alternativeName>
        <fullName evidence="13">Alanyl-tRNA synthetase</fullName>
        <shortName evidence="13">AlaRS</shortName>
    </alternativeName>
</protein>
<dbReference type="SUPFAM" id="SSF101353">
    <property type="entry name" value="Putative anticodon-binding domain of alanyl-tRNA synthetase (AlaRS)"/>
    <property type="match status" value="1"/>
</dbReference>
<dbReference type="GO" id="GO:0004813">
    <property type="term" value="F:alanine-tRNA ligase activity"/>
    <property type="evidence" value="ECO:0007669"/>
    <property type="project" value="UniProtKB-UniRule"/>
</dbReference>
<feature type="binding site" evidence="13">
    <location>
        <position position="576"/>
    </location>
    <ligand>
        <name>Zn(2+)</name>
        <dbReference type="ChEBI" id="CHEBI:29105"/>
    </ligand>
</feature>
<organism evidence="15 16">
    <name type="scientific">Actinokineospora auranticolor</name>
    <dbReference type="NCBI Taxonomy" id="155976"/>
    <lineage>
        <taxon>Bacteria</taxon>
        <taxon>Bacillati</taxon>
        <taxon>Actinomycetota</taxon>
        <taxon>Actinomycetes</taxon>
        <taxon>Pseudonocardiales</taxon>
        <taxon>Pseudonocardiaceae</taxon>
        <taxon>Actinokineospora</taxon>
    </lineage>
</organism>
<dbReference type="GO" id="GO:0005524">
    <property type="term" value="F:ATP binding"/>
    <property type="evidence" value="ECO:0007669"/>
    <property type="project" value="UniProtKB-UniRule"/>
</dbReference>
<dbReference type="GO" id="GO:0008270">
    <property type="term" value="F:zinc ion binding"/>
    <property type="evidence" value="ECO:0007669"/>
    <property type="project" value="UniProtKB-UniRule"/>
</dbReference>
<comment type="cofactor">
    <cofactor evidence="13">
        <name>Zn(2+)</name>
        <dbReference type="ChEBI" id="CHEBI:29105"/>
    </cofactor>
    <text evidence="13">Binds 1 zinc ion per subunit.</text>
</comment>
<dbReference type="EC" id="6.1.1.7" evidence="13"/>
<dbReference type="InterPro" id="IPR018162">
    <property type="entry name" value="Ala-tRNA-ligase_IIc_anticod-bd"/>
</dbReference>
<dbReference type="GO" id="GO:0002161">
    <property type="term" value="F:aminoacyl-tRNA deacylase activity"/>
    <property type="evidence" value="ECO:0007669"/>
    <property type="project" value="TreeGrafter"/>
</dbReference>
<dbReference type="Proteomes" id="UP000239203">
    <property type="component" value="Unassembled WGS sequence"/>
</dbReference>
<comment type="similarity">
    <text evidence="1 13">Belongs to the class-II aminoacyl-tRNA synthetase family.</text>
</comment>
<evidence type="ECO:0000256" key="9">
    <source>
        <dbReference type="ARBA" id="ARBA00022917"/>
    </source>
</evidence>
<dbReference type="InterPro" id="IPR003156">
    <property type="entry name" value="DHHA1_dom"/>
</dbReference>
<dbReference type="Gene3D" id="3.30.930.10">
    <property type="entry name" value="Bira Bifunctional Protein, Domain 2"/>
    <property type="match status" value="1"/>
</dbReference>